<dbReference type="RefSeq" id="WP_146453554.1">
    <property type="nucleotide sequence ID" value="NZ_SJPW01000001.1"/>
</dbReference>
<dbReference type="AlphaFoldDB" id="A0A5C6FGM3"/>
<organism evidence="1 2">
    <name type="scientific">Rubripirellula tenax</name>
    <dbReference type="NCBI Taxonomy" id="2528015"/>
    <lineage>
        <taxon>Bacteria</taxon>
        <taxon>Pseudomonadati</taxon>
        <taxon>Planctomycetota</taxon>
        <taxon>Planctomycetia</taxon>
        <taxon>Pirellulales</taxon>
        <taxon>Pirellulaceae</taxon>
        <taxon>Rubripirellula</taxon>
    </lineage>
</organism>
<accession>A0A5C6FGM3</accession>
<dbReference type="Proteomes" id="UP000318288">
    <property type="component" value="Unassembled WGS sequence"/>
</dbReference>
<dbReference type="OrthoDB" id="2041998at2"/>
<gene>
    <name evidence="1" type="ORF">Poly51_02780</name>
</gene>
<name>A0A5C6FGM3_9BACT</name>
<reference evidence="1 2" key="1">
    <citation type="submission" date="2019-02" db="EMBL/GenBank/DDBJ databases">
        <title>Deep-cultivation of Planctomycetes and their phenomic and genomic characterization uncovers novel biology.</title>
        <authorList>
            <person name="Wiegand S."/>
            <person name="Jogler M."/>
            <person name="Boedeker C."/>
            <person name="Pinto D."/>
            <person name="Vollmers J."/>
            <person name="Rivas-Marin E."/>
            <person name="Kohn T."/>
            <person name="Peeters S.H."/>
            <person name="Heuer A."/>
            <person name="Rast P."/>
            <person name="Oberbeckmann S."/>
            <person name="Bunk B."/>
            <person name="Jeske O."/>
            <person name="Meyerdierks A."/>
            <person name="Storesund J.E."/>
            <person name="Kallscheuer N."/>
            <person name="Luecker S."/>
            <person name="Lage O.M."/>
            <person name="Pohl T."/>
            <person name="Merkel B.J."/>
            <person name="Hornburger P."/>
            <person name="Mueller R.-W."/>
            <person name="Bruemmer F."/>
            <person name="Labrenz M."/>
            <person name="Spormann A.M."/>
            <person name="Op Den Camp H."/>
            <person name="Overmann J."/>
            <person name="Amann R."/>
            <person name="Jetten M.S.M."/>
            <person name="Mascher T."/>
            <person name="Medema M.H."/>
            <person name="Devos D.P."/>
            <person name="Kaster A.-K."/>
            <person name="Ovreas L."/>
            <person name="Rohde M."/>
            <person name="Galperin M.Y."/>
            <person name="Jogler C."/>
        </authorList>
    </citation>
    <scope>NUCLEOTIDE SEQUENCE [LARGE SCALE GENOMIC DNA]</scope>
    <source>
        <strain evidence="1 2">Poly51</strain>
    </source>
</reference>
<keyword evidence="2" id="KW-1185">Reference proteome</keyword>
<comment type="caution">
    <text evidence="1">The sequence shown here is derived from an EMBL/GenBank/DDBJ whole genome shotgun (WGS) entry which is preliminary data.</text>
</comment>
<sequence>MFRLFFPRPPLSTFARVDIELLLRRNVEVLGRHRAIRSDIVTDISELGLDRDGSNGFVDAAVAELSERLQINGRDLQWTVRDDDEFSFASKYSDDEVEIHRDAAADPLRTTIEVANQLAHHFWIGQAAPRPLDHHPRTTTLLPIAMGLGVLASTASLQESHWTAAGYSGWSMSRSGYYSAMEIGYALALMARLRGETSPRWMQSLRPDAKKTADAATKFFAKHKAGGGQLLFDAERIPGTDRSTSDLTTWLAGDDPAFAMAAAYALAKEDALPEVAVEPAKRLAQSKDREIAVLAIRLLGRSPAGDTVIDSTIRSLIGNRVNAIALAALHSASQRSMPIGPFQRRIEKLLNDPSFDLIPVVELIQRHAADLAPLSPSVCRQVELAIKFEDTEATSALLSVLAKMSSDPVSEVERCVRNPDTRKIATEHLMRQMADDKPNDDSGD</sequence>
<proteinExistence type="predicted"/>
<evidence type="ECO:0000313" key="1">
    <source>
        <dbReference type="EMBL" id="TWU60005.1"/>
    </source>
</evidence>
<protein>
    <submittedName>
        <fullName evidence="1">Uncharacterized protein</fullName>
    </submittedName>
</protein>
<dbReference type="EMBL" id="SJPW01000001">
    <property type="protein sequence ID" value="TWU60005.1"/>
    <property type="molecule type" value="Genomic_DNA"/>
</dbReference>
<evidence type="ECO:0000313" key="2">
    <source>
        <dbReference type="Proteomes" id="UP000318288"/>
    </source>
</evidence>